<feature type="domain" description="DNA polymerase III delta N-terminal" evidence="9">
    <location>
        <begin position="4"/>
        <end position="123"/>
    </location>
</feature>
<dbReference type="InterPro" id="IPR027417">
    <property type="entry name" value="P-loop_NTPase"/>
</dbReference>
<keyword evidence="3 11" id="KW-0808">Transferase</keyword>
<dbReference type="Gene3D" id="1.20.272.10">
    <property type="match status" value="1"/>
</dbReference>
<dbReference type="PANTHER" id="PTHR34388:SF1">
    <property type="entry name" value="DNA POLYMERASE III SUBUNIT DELTA"/>
    <property type="match status" value="1"/>
</dbReference>
<evidence type="ECO:0000313" key="11">
    <source>
        <dbReference type="EMBL" id="MBE9253989.1"/>
    </source>
</evidence>
<evidence type="ECO:0000256" key="3">
    <source>
        <dbReference type="ARBA" id="ARBA00022679"/>
    </source>
</evidence>
<evidence type="ECO:0000256" key="2">
    <source>
        <dbReference type="ARBA" id="ARBA00017703"/>
    </source>
</evidence>
<comment type="similarity">
    <text evidence="7">Belongs to the DNA polymerase HolA subunit family.</text>
</comment>
<reference evidence="11 12" key="1">
    <citation type="submission" date="2020-10" db="EMBL/GenBank/DDBJ databases">
        <authorList>
            <person name="Castelo-Branco R."/>
            <person name="Eusebio N."/>
            <person name="Adriana R."/>
            <person name="Vieira A."/>
            <person name="Brugerolle De Fraissinette N."/>
            <person name="Rezende De Castro R."/>
            <person name="Schneider M.P."/>
            <person name="Vasconcelos V."/>
            <person name="Leao P.N."/>
        </authorList>
    </citation>
    <scope>NUCLEOTIDE SEQUENCE [LARGE SCALE GENOMIC DNA]</scope>
    <source>
        <strain evidence="11 12">LEGE 00031</strain>
    </source>
</reference>
<evidence type="ECO:0000256" key="4">
    <source>
        <dbReference type="ARBA" id="ARBA00022695"/>
    </source>
</evidence>
<evidence type="ECO:0000256" key="7">
    <source>
        <dbReference type="ARBA" id="ARBA00034754"/>
    </source>
</evidence>
<evidence type="ECO:0000256" key="8">
    <source>
        <dbReference type="ARBA" id="ARBA00049244"/>
    </source>
</evidence>
<comment type="caution">
    <text evidence="11">The sequence shown here is derived from an EMBL/GenBank/DDBJ whole genome shotgun (WGS) entry which is preliminary data.</text>
</comment>
<dbReference type="GO" id="GO:0003887">
    <property type="term" value="F:DNA-directed DNA polymerase activity"/>
    <property type="evidence" value="ECO:0007669"/>
    <property type="project" value="UniProtKB-EC"/>
</dbReference>
<name>A0ABR9VRL4_9SYNC</name>
<gene>
    <name evidence="11" type="primary">holA</name>
    <name evidence="11" type="ORF">IQ217_09055</name>
</gene>
<dbReference type="PANTHER" id="PTHR34388">
    <property type="entry name" value="DNA POLYMERASE III SUBUNIT DELTA"/>
    <property type="match status" value="1"/>
</dbReference>
<sequence>MPVHFYWGEDQFTLHQAVKQLQKRCLDPQWEAFNFEKIPGEQADATQRGLEQALTPPFGHGDRLVWVVDSTLGQSCDDALLTRLQKSLPAIPADCHLLFTSGKKLDRRLKSTKCLEGNATIREFALISPWNVDALIHQIQAIARDLQLPLAAETEGFLAEALGNDTRLIWNELGKLKLYSESQPGPLTVSQVEELVNTSTQNSLQLAQAIRDGETAQALQLVADLLLTHNEPALKILATLTGQFRTWTLIKLALEAGEKDDKAIAAQADLSNPKRLYFLRKELRGITGGQLLKTLPLLLELEYQLKRGADPCSSLQTKVMELSSLFQPIHRRR</sequence>
<dbReference type="InterPro" id="IPR008921">
    <property type="entry name" value="DNA_pol3_clamp-load_cplx_C"/>
</dbReference>
<dbReference type="RefSeq" id="WP_194019699.1">
    <property type="nucleotide sequence ID" value="NZ_JADEVV010000021.1"/>
</dbReference>
<evidence type="ECO:0000259" key="10">
    <source>
        <dbReference type="Pfam" id="PF21694"/>
    </source>
</evidence>
<dbReference type="InterPro" id="IPR005790">
    <property type="entry name" value="DNA_polIII_delta"/>
</dbReference>
<dbReference type="EC" id="2.7.7.7" evidence="1"/>
<keyword evidence="5" id="KW-0235">DNA replication</keyword>
<dbReference type="SUPFAM" id="SSF52540">
    <property type="entry name" value="P-loop containing nucleoside triphosphate hydrolases"/>
    <property type="match status" value="1"/>
</dbReference>
<evidence type="ECO:0000313" key="12">
    <source>
        <dbReference type="Proteomes" id="UP000658720"/>
    </source>
</evidence>
<dbReference type="InterPro" id="IPR010372">
    <property type="entry name" value="DNA_pol3_delta_N"/>
</dbReference>
<comment type="catalytic activity">
    <reaction evidence="8">
        <text>DNA(n) + a 2'-deoxyribonucleoside 5'-triphosphate = DNA(n+1) + diphosphate</text>
        <dbReference type="Rhea" id="RHEA:22508"/>
        <dbReference type="Rhea" id="RHEA-COMP:17339"/>
        <dbReference type="Rhea" id="RHEA-COMP:17340"/>
        <dbReference type="ChEBI" id="CHEBI:33019"/>
        <dbReference type="ChEBI" id="CHEBI:61560"/>
        <dbReference type="ChEBI" id="CHEBI:173112"/>
        <dbReference type="EC" id="2.7.7.7"/>
    </reaction>
</comment>
<keyword evidence="6" id="KW-0239">DNA-directed DNA polymerase</keyword>
<evidence type="ECO:0000256" key="1">
    <source>
        <dbReference type="ARBA" id="ARBA00012417"/>
    </source>
</evidence>
<keyword evidence="12" id="KW-1185">Reference proteome</keyword>
<accession>A0ABR9VRL4</accession>
<evidence type="ECO:0000256" key="6">
    <source>
        <dbReference type="ARBA" id="ARBA00022932"/>
    </source>
</evidence>
<dbReference type="Gene3D" id="3.40.50.300">
    <property type="entry name" value="P-loop containing nucleotide triphosphate hydrolases"/>
    <property type="match status" value="1"/>
</dbReference>
<dbReference type="NCBIfam" id="TIGR01128">
    <property type="entry name" value="holA"/>
    <property type="match status" value="1"/>
</dbReference>
<dbReference type="Proteomes" id="UP000658720">
    <property type="component" value="Unassembled WGS sequence"/>
</dbReference>
<dbReference type="SUPFAM" id="SSF48019">
    <property type="entry name" value="post-AAA+ oligomerization domain-like"/>
    <property type="match status" value="1"/>
</dbReference>
<dbReference type="EMBL" id="JADEVV010000021">
    <property type="protein sequence ID" value="MBE9253989.1"/>
    <property type="molecule type" value="Genomic_DNA"/>
</dbReference>
<evidence type="ECO:0000256" key="5">
    <source>
        <dbReference type="ARBA" id="ARBA00022705"/>
    </source>
</evidence>
<organism evidence="11 12">
    <name type="scientific">Synechocystis salina LEGE 00031</name>
    <dbReference type="NCBI Taxonomy" id="1828736"/>
    <lineage>
        <taxon>Bacteria</taxon>
        <taxon>Bacillati</taxon>
        <taxon>Cyanobacteriota</taxon>
        <taxon>Cyanophyceae</taxon>
        <taxon>Synechococcales</taxon>
        <taxon>Merismopediaceae</taxon>
        <taxon>Synechocystis</taxon>
    </lineage>
</organism>
<protein>
    <recommendedName>
        <fullName evidence="2">DNA polymerase III subunit delta</fullName>
        <ecNumber evidence="1">2.7.7.7</ecNumber>
    </recommendedName>
</protein>
<dbReference type="Pfam" id="PF21694">
    <property type="entry name" value="DNA_pol3_delta_C"/>
    <property type="match status" value="1"/>
</dbReference>
<keyword evidence="4 11" id="KW-0548">Nucleotidyltransferase</keyword>
<dbReference type="Pfam" id="PF06144">
    <property type="entry name" value="DNA_pol3_delta"/>
    <property type="match status" value="1"/>
</dbReference>
<dbReference type="InterPro" id="IPR048466">
    <property type="entry name" value="DNA_pol3_delta-like_C"/>
</dbReference>
<proteinExistence type="inferred from homology"/>
<feature type="domain" description="DNA polymerase III delta subunit-like C-terminal" evidence="10">
    <location>
        <begin position="201"/>
        <end position="309"/>
    </location>
</feature>
<evidence type="ECO:0000259" key="9">
    <source>
        <dbReference type="Pfam" id="PF06144"/>
    </source>
</evidence>